<evidence type="ECO:0000313" key="1">
    <source>
        <dbReference type="EMBL" id="KAJ1901846.1"/>
    </source>
</evidence>
<dbReference type="Proteomes" id="UP001150581">
    <property type="component" value="Unassembled WGS sequence"/>
</dbReference>
<accession>A0ACC1IVZ9</accession>
<dbReference type="EMBL" id="JANBPG010000013">
    <property type="protein sequence ID" value="KAJ1901846.1"/>
    <property type="molecule type" value="Genomic_DNA"/>
</dbReference>
<protein>
    <submittedName>
        <fullName evidence="1">Uncharacterized protein</fullName>
    </submittedName>
</protein>
<gene>
    <name evidence="1" type="ORF">LPJ66_000457</name>
</gene>
<proteinExistence type="predicted"/>
<reference evidence="1" key="1">
    <citation type="submission" date="2022-07" db="EMBL/GenBank/DDBJ databases">
        <title>Phylogenomic reconstructions and comparative analyses of Kickxellomycotina fungi.</title>
        <authorList>
            <person name="Reynolds N.K."/>
            <person name="Stajich J.E."/>
            <person name="Barry K."/>
            <person name="Grigoriev I.V."/>
            <person name="Crous P."/>
            <person name="Smith M.E."/>
        </authorList>
    </citation>
    <scope>NUCLEOTIDE SEQUENCE</scope>
    <source>
        <strain evidence="1">Benny 63K</strain>
    </source>
</reference>
<sequence>MALNALPILGTIIAGAVLLLRIFKYVKQCRLKLIADDHSDEEFAQRAGIDSRGNTCKNIKTVLETHCPLLTDPTVASMVPTPYLCGGMLQTAYCVNIALKSTPQSEITYDRESIIMSDKGTMSLDWYPERRPGAQCTRPIAILIPGVGGSSYEHHVRSMAKLLATGNKKYRVAAMNYRGSGRTPLTSSKINGAHDTDDFGDILQHIIKSHPNTLLVALGFSLGANILTRYLGELKDKSPLAAAVALCCPFDMEIAGRSLDAKSFLNDNVFQPNLVASIKRSVERNADLIRSSDVGYDVDAVMQTKRMSEIDSLLIAKKCGFKNCWDYYRAASSTQYIQYIRTPYLAINALDDPVTPYRGIPLDMFSQNPFTALVLARHGGHLGFFSGITPKIWYLEPIKEYFDVFAFKRE</sequence>
<name>A0ACC1IVZ9_9FUNG</name>
<comment type="caution">
    <text evidence="1">The sequence shown here is derived from an EMBL/GenBank/DDBJ whole genome shotgun (WGS) entry which is preliminary data.</text>
</comment>
<keyword evidence="2" id="KW-1185">Reference proteome</keyword>
<organism evidence="1 2">
    <name type="scientific">Kickxella alabastrina</name>
    <dbReference type="NCBI Taxonomy" id="61397"/>
    <lineage>
        <taxon>Eukaryota</taxon>
        <taxon>Fungi</taxon>
        <taxon>Fungi incertae sedis</taxon>
        <taxon>Zoopagomycota</taxon>
        <taxon>Kickxellomycotina</taxon>
        <taxon>Kickxellomycetes</taxon>
        <taxon>Kickxellales</taxon>
        <taxon>Kickxellaceae</taxon>
        <taxon>Kickxella</taxon>
    </lineage>
</organism>
<evidence type="ECO:0000313" key="2">
    <source>
        <dbReference type="Proteomes" id="UP001150581"/>
    </source>
</evidence>